<proteinExistence type="predicted"/>
<sequence>MRITQIYKHNKCNSKAQ</sequence>
<evidence type="ECO:0000313" key="1">
    <source>
        <dbReference type="EMBL" id="MBW93640.1"/>
    </source>
</evidence>
<organism evidence="1">
    <name type="scientific">Rhizophora mucronata</name>
    <name type="common">Asiatic mangrove</name>
    <dbReference type="NCBI Taxonomy" id="61149"/>
    <lineage>
        <taxon>Eukaryota</taxon>
        <taxon>Viridiplantae</taxon>
        <taxon>Streptophyta</taxon>
        <taxon>Embryophyta</taxon>
        <taxon>Tracheophyta</taxon>
        <taxon>Spermatophyta</taxon>
        <taxon>Magnoliopsida</taxon>
        <taxon>eudicotyledons</taxon>
        <taxon>Gunneridae</taxon>
        <taxon>Pentapetalae</taxon>
        <taxon>rosids</taxon>
        <taxon>fabids</taxon>
        <taxon>Malpighiales</taxon>
        <taxon>Rhizophoraceae</taxon>
        <taxon>Rhizophora</taxon>
    </lineage>
</organism>
<dbReference type="EMBL" id="GGEC01013157">
    <property type="protein sequence ID" value="MBW93640.1"/>
    <property type="molecule type" value="Transcribed_RNA"/>
</dbReference>
<protein>
    <submittedName>
        <fullName evidence="1">Uncharacterized protein</fullName>
    </submittedName>
</protein>
<dbReference type="AlphaFoldDB" id="A0A2P2JJJ1"/>
<accession>A0A2P2JJJ1</accession>
<name>A0A2P2JJJ1_RHIMU</name>
<reference evidence="1" key="1">
    <citation type="submission" date="2018-02" db="EMBL/GenBank/DDBJ databases">
        <title>Rhizophora mucronata_Transcriptome.</title>
        <authorList>
            <person name="Meera S.P."/>
            <person name="Sreeshan A."/>
            <person name="Augustine A."/>
        </authorList>
    </citation>
    <scope>NUCLEOTIDE SEQUENCE</scope>
    <source>
        <tissue evidence="1">Leaf</tissue>
    </source>
</reference>